<accession>A0A2G9U9X8</accession>
<feature type="compositionally biased region" description="Pro residues" evidence="1">
    <location>
        <begin position="430"/>
        <end position="458"/>
    </location>
</feature>
<feature type="compositionally biased region" description="Polar residues" evidence="1">
    <location>
        <begin position="627"/>
        <end position="638"/>
    </location>
</feature>
<keyword evidence="3" id="KW-1185">Reference proteome</keyword>
<name>A0A2G9U9X8_TELCI</name>
<reference evidence="2 3" key="1">
    <citation type="submission" date="2015-09" db="EMBL/GenBank/DDBJ databases">
        <title>Draft genome of the parasitic nematode Teladorsagia circumcincta isolate WARC Sus (inbred).</title>
        <authorList>
            <person name="Mitreva M."/>
        </authorList>
    </citation>
    <scope>NUCLEOTIDE SEQUENCE [LARGE SCALE GENOMIC DNA]</scope>
    <source>
        <strain evidence="2 3">S</strain>
    </source>
</reference>
<evidence type="ECO:0000313" key="2">
    <source>
        <dbReference type="EMBL" id="PIO67051.1"/>
    </source>
</evidence>
<evidence type="ECO:0000256" key="1">
    <source>
        <dbReference type="SAM" id="MobiDB-lite"/>
    </source>
</evidence>
<feature type="region of interest" description="Disordered" evidence="1">
    <location>
        <begin position="97"/>
        <end position="122"/>
    </location>
</feature>
<sequence>MKSSLCNILLAPEHHPRHRLPTVKRQLCGDGAWQLLLQGTGQLPKAQIEAVHQVVPRQHQVVPRQHRPLLLWLSRSRDFNPIEDLWDELELQVKDPVAHREHEVPSTDDRLGEHPPGQDQQAHQVCMKYGKSPCSSEATAHYIQYWSGKGTLSDERSRLPVTAAIKFHEKIGAISTQEIDSIPISKYDEEMIGEIYHEPDREPTALKYQYNRMLQWLPAQNPHPKRHPGVHLTSLPHKDVYAAKMRGLASSRREKAVPEENKIRRAPEWVEHLSTHSKHKFTIQNLGQSEQVIRQFYKGANGGKPYVTPNPNGVIGVATRDLTLNWPLFAITAKTGKTGTLCPKSPSQPLKSMIRSDFFLLRESTTFEESVASPSQNLSSTASSGPRVIPYAIQKSVDGAVTGHSNCPPCALLAAASSSAALPEVAPSPSAEPAPSPDPIPAPAPVAPQPEAPLPEPAQRPSEPVIEVAPPPEPAVEAQRPSEQVVEVPHPSEPAVESQRPYEQVVEVPHPSEPAVEAPRPSEPVVEVPPPPEPAVEVQRPSEPVVEARPPYEATVEVAPAVMPTVSESEKNGGNEDPAPSSSYSETHEAAPLPSSSIIHTEPTPTVPPAPPVVVTTTQQAFVQQPDSGSAESSYTNLNEDHSEPQAPLIPVPAPASTYKEVKPSHETENAAGPSVPSPSYENNRETLPVESYGQNGYVAPTTAPEPELRPEAIIHPATTTLPTPEAPETPAPEAGPHYINASPAHGSEQSYSGTSQQVSYVPETSPTISAEPEPQEPATSNAEESSYNNLEEDHGQPQGPVTVIDTEKTGNTAQVNQGVSRPAYGTRPKIQVNPSSYKTIRPYAARPYVPRPALTQSVEKYKESFVPRPLPPPPGPAPAPVPAFPVQPLAPLFPPPQSFPQFSPVHQFPTYPLPQPQVLQHVPSPSYAVSQNNQSPSCCQPMMSLCCNQVVQSCCQPQQQVCCNAQINWTIARSLRVKHSLEDSV</sequence>
<protein>
    <submittedName>
        <fullName evidence="2">Uncharacterized protein</fullName>
    </submittedName>
</protein>
<dbReference type="OrthoDB" id="5868290at2759"/>
<feature type="compositionally biased region" description="Polar residues" evidence="1">
    <location>
        <begin position="748"/>
        <end position="769"/>
    </location>
</feature>
<dbReference type="Proteomes" id="UP000230423">
    <property type="component" value="Unassembled WGS sequence"/>
</dbReference>
<feature type="compositionally biased region" description="Polar residues" evidence="1">
    <location>
        <begin position="810"/>
        <end position="820"/>
    </location>
</feature>
<proteinExistence type="predicted"/>
<feature type="compositionally biased region" description="Low complexity" evidence="1">
    <location>
        <begin position="513"/>
        <end position="526"/>
    </location>
</feature>
<feature type="compositionally biased region" description="Low complexity" evidence="1">
    <location>
        <begin position="613"/>
        <end position="626"/>
    </location>
</feature>
<feature type="compositionally biased region" description="Polar residues" evidence="1">
    <location>
        <begin position="778"/>
        <end position="790"/>
    </location>
</feature>
<feature type="compositionally biased region" description="Basic and acidic residues" evidence="1">
    <location>
        <begin position="660"/>
        <end position="669"/>
    </location>
</feature>
<gene>
    <name evidence="2" type="ORF">TELCIR_11214</name>
</gene>
<dbReference type="EMBL" id="KZ347848">
    <property type="protein sequence ID" value="PIO67051.1"/>
    <property type="molecule type" value="Genomic_DNA"/>
</dbReference>
<feature type="compositionally biased region" description="Basic and acidic residues" evidence="1">
    <location>
        <begin position="97"/>
        <end position="113"/>
    </location>
</feature>
<evidence type="ECO:0000313" key="3">
    <source>
        <dbReference type="Proteomes" id="UP000230423"/>
    </source>
</evidence>
<dbReference type="AlphaFoldDB" id="A0A2G9U9X8"/>
<organism evidence="2 3">
    <name type="scientific">Teladorsagia circumcincta</name>
    <name type="common">Brown stomach worm</name>
    <name type="synonym">Ostertagia circumcincta</name>
    <dbReference type="NCBI Taxonomy" id="45464"/>
    <lineage>
        <taxon>Eukaryota</taxon>
        <taxon>Metazoa</taxon>
        <taxon>Ecdysozoa</taxon>
        <taxon>Nematoda</taxon>
        <taxon>Chromadorea</taxon>
        <taxon>Rhabditida</taxon>
        <taxon>Rhabditina</taxon>
        <taxon>Rhabditomorpha</taxon>
        <taxon>Strongyloidea</taxon>
        <taxon>Trichostrongylidae</taxon>
        <taxon>Teladorsagia</taxon>
    </lineage>
</organism>
<feature type="region of interest" description="Disordered" evidence="1">
    <location>
        <begin position="424"/>
        <end position="834"/>
    </location>
</feature>